<sequence length="312" mass="36722">MDSNLDLNIDNYSLEDILQLFRLSSDFNEADMKNAKKLVLKMHPDKSRLDAKYFLFFSKAYKVLYSIYEFKQKSQTQKIEDVEYENVEFDDSEIADDSKKKGLQTFFEKNKKLKSPQQFNKWFNKHFENNKLLSESDTNGYGDWLKSEEGLDEFGLNQQLSLSEMTRHIEKKKTEMRSLITYDESSIHDFYQNTTITASALSGEAPKYYSSDLFSALPYQDLKQAHTETVIPVTYDDYKNKQKFNNINEIQQYRQTQDTTPLSEIQAREYLTNKSKMEEKEGSKLAYDLAKQVEQSKQKNKAFWSNIMSIKN</sequence>
<accession>A0A6C0E408</accession>
<dbReference type="SUPFAM" id="SSF46565">
    <property type="entry name" value="Chaperone J-domain"/>
    <property type="match status" value="1"/>
</dbReference>
<dbReference type="AlphaFoldDB" id="A0A6C0E408"/>
<name>A0A6C0E408_9ZZZZ</name>
<proteinExistence type="predicted"/>
<organism evidence="1">
    <name type="scientific">viral metagenome</name>
    <dbReference type="NCBI Taxonomy" id="1070528"/>
    <lineage>
        <taxon>unclassified sequences</taxon>
        <taxon>metagenomes</taxon>
        <taxon>organismal metagenomes</taxon>
    </lineage>
</organism>
<reference evidence="1" key="1">
    <citation type="journal article" date="2020" name="Nature">
        <title>Giant virus diversity and host interactions through global metagenomics.</title>
        <authorList>
            <person name="Schulz F."/>
            <person name="Roux S."/>
            <person name="Paez-Espino D."/>
            <person name="Jungbluth S."/>
            <person name="Walsh D.A."/>
            <person name="Denef V.J."/>
            <person name="McMahon K.D."/>
            <person name="Konstantinidis K.T."/>
            <person name="Eloe-Fadrosh E.A."/>
            <person name="Kyrpides N.C."/>
            <person name="Woyke T."/>
        </authorList>
    </citation>
    <scope>NUCLEOTIDE SEQUENCE</scope>
    <source>
        <strain evidence="1">GVMAG-M-3300023179-116</strain>
    </source>
</reference>
<evidence type="ECO:0000313" key="1">
    <source>
        <dbReference type="EMBL" id="QHT23462.1"/>
    </source>
</evidence>
<dbReference type="EMBL" id="MN739731">
    <property type="protein sequence ID" value="QHT23462.1"/>
    <property type="molecule type" value="Genomic_DNA"/>
</dbReference>
<protein>
    <recommendedName>
        <fullName evidence="2">J domain-containing protein</fullName>
    </recommendedName>
</protein>
<dbReference type="InterPro" id="IPR036869">
    <property type="entry name" value="J_dom_sf"/>
</dbReference>
<evidence type="ECO:0008006" key="2">
    <source>
        <dbReference type="Google" id="ProtNLM"/>
    </source>
</evidence>